<evidence type="ECO:0000313" key="2">
    <source>
        <dbReference type="Proteomes" id="UP000583127"/>
    </source>
</evidence>
<organism evidence="1 2">
    <name type="scientific">Paraburkholderia antibiotica</name>
    <dbReference type="NCBI Taxonomy" id="2728839"/>
    <lineage>
        <taxon>Bacteria</taxon>
        <taxon>Pseudomonadati</taxon>
        <taxon>Pseudomonadota</taxon>
        <taxon>Betaproteobacteria</taxon>
        <taxon>Burkholderiales</taxon>
        <taxon>Burkholderiaceae</taxon>
        <taxon>Paraburkholderia</taxon>
    </lineage>
</organism>
<gene>
    <name evidence="1" type="ORF">HHL14_29235</name>
</gene>
<dbReference type="RefSeq" id="WP_169501084.1">
    <property type="nucleotide sequence ID" value="NZ_JABBFZ010000027.1"/>
</dbReference>
<name>A0A7Y0A1Q0_9BURK</name>
<protein>
    <submittedName>
        <fullName evidence="1">Uncharacterized protein</fullName>
    </submittedName>
</protein>
<accession>A0A7Y0A1Q0</accession>
<proteinExistence type="predicted"/>
<comment type="caution">
    <text evidence="1">The sequence shown here is derived from an EMBL/GenBank/DDBJ whole genome shotgun (WGS) entry which is preliminary data.</text>
</comment>
<reference evidence="1 2" key="1">
    <citation type="submission" date="2020-04" db="EMBL/GenBank/DDBJ databases">
        <title>Paraburkholderia sp. G-4-1-8 isolated from soil.</title>
        <authorList>
            <person name="Dahal R.H."/>
        </authorList>
    </citation>
    <scope>NUCLEOTIDE SEQUENCE [LARGE SCALE GENOMIC DNA]</scope>
    <source>
        <strain evidence="1 2">G-4-1-8</strain>
    </source>
</reference>
<evidence type="ECO:0000313" key="1">
    <source>
        <dbReference type="EMBL" id="NML34896.1"/>
    </source>
</evidence>
<dbReference type="EMBL" id="JABBFZ010000027">
    <property type="protein sequence ID" value="NML34896.1"/>
    <property type="molecule type" value="Genomic_DNA"/>
</dbReference>
<dbReference type="Proteomes" id="UP000583127">
    <property type="component" value="Unassembled WGS sequence"/>
</dbReference>
<dbReference type="AlphaFoldDB" id="A0A7Y0A1Q0"/>
<sequence length="88" mass="10118">MGDRLRYRDRLRLVDRGGDSGGGGMTQHYDNALHVMEVEGGSFIKALAHCYLMADSINRTKLRKTFAGYFEVYEARFEAWKEQQRKAA</sequence>
<keyword evidence="2" id="KW-1185">Reference proteome</keyword>